<evidence type="ECO:0000256" key="2">
    <source>
        <dbReference type="SAM" id="Phobius"/>
    </source>
</evidence>
<feature type="region of interest" description="Disordered" evidence="1">
    <location>
        <begin position="1"/>
        <end position="36"/>
    </location>
</feature>
<reference evidence="3 4" key="1">
    <citation type="submission" date="2018-07" db="EMBL/GenBank/DDBJ databases">
        <title>High-quality-draft genome sequence of Gaiella occulta.</title>
        <authorList>
            <person name="Severino R."/>
            <person name="Froufe H.J.C."/>
            <person name="Rainey F.A."/>
            <person name="Barroso C."/>
            <person name="Albuquerque L."/>
            <person name="Lobo-Da-Cunha A."/>
            <person name="Da Costa M.S."/>
            <person name="Egas C."/>
        </authorList>
    </citation>
    <scope>NUCLEOTIDE SEQUENCE [LARGE SCALE GENOMIC DNA]</scope>
    <source>
        <strain evidence="3 4">F2-233</strain>
    </source>
</reference>
<dbReference type="RefSeq" id="WP_114796456.1">
    <property type="nucleotide sequence ID" value="NZ_QQZY01000004.1"/>
</dbReference>
<comment type="caution">
    <text evidence="3">The sequence shown here is derived from an EMBL/GenBank/DDBJ whole genome shotgun (WGS) entry which is preliminary data.</text>
</comment>
<keyword evidence="2" id="KW-0472">Membrane</keyword>
<dbReference type="EMBL" id="QQZY01000004">
    <property type="protein sequence ID" value="RDI74464.1"/>
    <property type="molecule type" value="Genomic_DNA"/>
</dbReference>
<evidence type="ECO:0000313" key="4">
    <source>
        <dbReference type="Proteomes" id="UP000254134"/>
    </source>
</evidence>
<dbReference type="OrthoDB" id="5244662at2"/>
<dbReference type="AlphaFoldDB" id="A0A7M2YX52"/>
<proteinExistence type="predicted"/>
<protein>
    <submittedName>
        <fullName evidence="3">Uncharacterized protein</fullName>
    </submittedName>
</protein>
<evidence type="ECO:0000313" key="3">
    <source>
        <dbReference type="EMBL" id="RDI74464.1"/>
    </source>
</evidence>
<sequence>MSDGTIPPDATPPSGFVDAEPARPVSQPGGPSRADRARKAAYRARFGLVYLALAVVAGVGVGALVVLLTRPDAAPAARWSAWAPEGSDSAKAKQIADHVSKSYRLPDGQQLTTALVGPPQVSAGASGNVPVRAIAVRPDTSTGKKEESDIAVIDARDSLMFILCGLGNNCSIAGGKASQARHALLRREALELALYTFKYVHGVDSVSVFLPPRPDGAAAATSVFLRKSDVRAELSKPLANTIGPRTPTVGKMTKLELATVNRLTSPRLYSYQYQQAQDGSAVLVYDPIILGT</sequence>
<accession>A0A7M2YX52</accession>
<dbReference type="Proteomes" id="UP000254134">
    <property type="component" value="Unassembled WGS sequence"/>
</dbReference>
<keyword evidence="4" id="KW-1185">Reference proteome</keyword>
<organism evidence="3 4">
    <name type="scientific">Gaiella occulta</name>
    <dbReference type="NCBI Taxonomy" id="1002870"/>
    <lineage>
        <taxon>Bacteria</taxon>
        <taxon>Bacillati</taxon>
        <taxon>Actinomycetota</taxon>
        <taxon>Thermoleophilia</taxon>
        <taxon>Gaiellales</taxon>
        <taxon>Gaiellaceae</taxon>
        <taxon>Gaiella</taxon>
    </lineage>
</organism>
<gene>
    <name evidence="3" type="ORF">Gocc_2040</name>
</gene>
<keyword evidence="2" id="KW-1133">Transmembrane helix</keyword>
<feature type="transmembrane region" description="Helical" evidence="2">
    <location>
        <begin position="46"/>
        <end position="68"/>
    </location>
</feature>
<evidence type="ECO:0000256" key="1">
    <source>
        <dbReference type="SAM" id="MobiDB-lite"/>
    </source>
</evidence>
<keyword evidence="2" id="KW-0812">Transmembrane</keyword>
<name>A0A7M2YX52_9ACTN</name>
<reference evidence="4" key="2">
    <citation type="journal article" date="2019" name="MicrobiologyOpen">
        <title>High-quality draft genome sequence of Gaiella occulta isolated from a 150 meter deep mineral water borehole and comparison with the genome sequences of other deep-branching lineages of the phylum Actinobacteria.</title>
        <authorList>
            <person name="Severino R."/>
            <person name="Froufe H.J.C."/>
            <person name="Barroso C."/>
            <person name="Albuquerque L."/>
            <person name="Lobo-da-Cunha A."/>
            <person name="da Costa M.S."/>
            <person name="Egas C."/>
        </authorList>
    </citation>
    <scope>NUCLEOTIDE SEQUENCE [LARGE SCALE GENOMIC DNA]</scope>
    <source>
        <strain evidence="4">F2-233</strain>
    </source>
</reference>